<keyword evidence="1" id="KW-0285">Flavoprotein</keyword>
<dbReference type="Pfam" id="PF07905">
    <property type="entry name" value="PucR"/>
    <property type="match status" value="1"/>
</dbReference>
<feature type="compositionally biased region" description="Low complexity" evidence="5">
    <location>
        <begin position="419"/>
        <end position="437"/>
    </location>
</feature>
<dbReference type="RefSeq" id="WP_319688734.1">
    <property type="nucleotide sequence ID" value="NZ_JARAWN010000005.1"/>
</dbReference>
<feature type="region of interest" description="Disordered" evidence="5">
    <location>
        <begin position="391"/>
        <end position="443"/>
    </location>
</feature>
<dbReference type="SUPFAM" id="SSF51905">
    <property type="entry name" value="FAD/NAD(P)-binding domain"/>
    <property type="match status" value="1"/>
</dbReference>
<evidence type="ECO:0000256" key="5">
    <source>
        <dbReference type="SAM" id="MobiDB-lite"/>
    </source>
</evidence>
<name>A0AAJ2PJ80_9ACTN</name>
<evidence type="ECO:0000313" key="7">
    <source>
        <dbReference type="EMBL" id="MDX3128568.1"/>
    </source>
</evidence>
<dbReference type="PANTHER" id="PTHR47178">
    <property type="entry name" value="MONOOXYGENASE, FAD-BINDING"/>
    <property type="match status" value="1"/>
</dbReference>
<dbReference type="AlphaFoldDB" id="A0AAJ2PJ80"/>
<sequence length="443" mass="47623">MQSSPFIRRLADAHAAVLVVELAGRVFDSMPETVIEEAEAIGLPLVGLADEIPFVETSAQVHEVLVGMRVKQLIAEEATSQAFMDLLLADEDYVGVVRELARRTGHPVVLEDVAHQMLAYGGATAKADRVVDEWSAHSRAIHERHPSVSAQGPGVPTASAASFREVAPCARQPVVLRGESWGWLHLLHEGQRPSPPELRTLERAAAAVAISLLSERERRPRVPAPDGAAQPAAARRHHGRAVRDPRPGARPGSARTGPGRRHGLGGGRGAHQGQPPSPPPAGGGLAGRRGRRPHIDPVRPHTAVNRRTLRQIMAVGLEDVLHFGRTVSGYEADEDGVRLLFEDGSSATGDVLVAADGINSVVRGQLLPEVPVVDTGLRGPYAIARSPTRWRRPCPTGSSTGSPWPGPRTGPCSWPASTSRAGRSPRPWPSWRPARPWTPWDRM</sequence>
<evidence type="ECO:0000313" key="8">
    <source>
        <dbReference type="Proteomes" id="UP001273589"/>
    </source>
</evidence>
<comment type="caution">
    <text evidence="7">The sequence shown here is derived from an EMBL/GenBank/DDBJ whole genome shotgun (WGS) entry which is preliminary data.</text>
</comment>
<feature type="region of interest" description="Disordered" evidence="5">
    <location>
        <begin position="216"/>
        <end position="304"/>
    </location>
</feature>
<proteinExistence type="predicted"/>
<keyword evidence="3" id="KW-0560">Oxidoreductase</keyword>
<keyword evidence="4" id="KW-0503">Monooxygenase</keyword>
<evidence type="ECO:0000256" key="1">
    <source>
        <dbReference type="ARBA" id="ARBA00022630"/>
    </source>
</evidence>
<evidence type="ECO:0000256" key="2">
    <source>
        <dbReference type="ARBA" id="ARBA00022827"/>
    </source>
</evidence>
<evidence type="ECO:0000256" key="3">
    <source>
        <dbReference type="ARBA" id="ARBA00023002"/>
    </source>
</evidence>
<evidence type="ECO:0000256" key="4">
    <source>
        <dbReference type="ARBA" id="ARBA00023033"/>
    </source>
</evidence>
<keyword evidence="2" id="KW-0274">FAD</keyword>
<gene>
    <name evidence="7" type="ORF">PV367_01830</name>
</gene>
<feature type="compositionally biased region" description="Low complexity" evidence="5">
    <location>
        <begin position="224"/>
        <end position="233"/>
    </location>
</feature>
<accession>A0AAJ2PJ80</accession>
<feature type="domain" description="Purine catabolism PurC-like" evidence="6">
    <location>
        <begin position="4"/>
        <end position="64"/>
    </location>
</feature>
<reference evidence="7" key="1">
    <citation type="journal article" date="2023" name="Microb. Genom.">
        <title>Mesoterricola silvestris gen. nov., sp. nov., Mesoterricola sediminis sp. nov., Geothrix oryzae sp. nov., Geothrix edaphica sp. nov., Geothrix rubra sp. nov., and Geothrix limicola sp. nov., six novel members of Acidobacteriota isolated from soils.</title>
        <authorList>
            <person name="Weisberg A.J."/>
            <person name="Pearce E."/>
            <person name="Kramer C.G."/>
            <person name="Chang J.H."/>
            <person name="Clarke C.R."/>
        </authorList>
    </citation>
    <scope>NUCLEOTIDE SEQUENCE</scope>
    <source>
        <strain evidence="7">ND06-05F</strain>
    </source>
</reference>
<dbReference type="Proteomes" id="UP001273589">
    <property type="component" value="Unassembled WGS sequence"/>
</dbReference>
<dbReference type="InterPro" id="IPR012914">
    <property type="entry name" value="PucR_dom"/>
</dbReference>
<evidence type="ECO:0000259" key="6">
    <source>
        <dbReference type="Pfam" id="PF07905"/>
    </source>
</evidence>
<dbReference type="InterPro" id="IPR036188">
    <property type="entry name" value="FAD/NAD-bd_sf"/>
</dbReference>
<protein>
    <submittedName>
        <fullName evidence="7">PucR family transcriptional regulator ligand-binding domain-containing protein</fullName>
    </submittedName>
</protein>
<dbReference type="Gene3D" id="3.50.50.60">
    <property type="entry name" value="FAD/NAD(P)-binding domain"/>
    <property type="match status" value="1"/>
</dbReference>
<dbReference type="PANTHER" id="PTHR47178:SF6">
    <property type="entry name" value="FAD-BINDING DOMAIN-CONTAINING PROTEIN"/>
    <property type="match status" value="1"/>
</dbReference>
<dbReference type="EMBL" id="JARAWN010000005">
    <property type="protein sequence ID" value="MDX3128568.1"/>
    <property type="molecule type" value="Genomic_DNA"/>
</dbReference>
<dbReference type="GO" id="GO:0004497">
    <property type="term" value="F:monooxygenase activity"/>
    <property type="evidence" value="ECO:0007669"/>
    <property type="project" value="UniProtKB-KW"/>
</dbReference>
<organism evidence="7 8">
    <name type="scientific">Streptomyces europaeiscabiei</name>
    <dbReference type="NCBI Taxonomy" id="146819"/>
    <lineage>
        <taxon>Bacteria</taxon>
        <taxon>Bacillati</taxon>
        <taxon>Actinomycetota</taxon>
        <taxon>Actinomycetes</taxon>
        <taxon>Kitasatosporales</taxon>
        <taxon>Streptomycetaceae</taxon>
        <taxon>Streptomyces</taxon>
    </lineage>
</organism>